<gene>
    <name evidence="1" type="ORF">SAMN05444337_0508</name>
</gene>
<dbReference type="GO" id="GO:0008253">
    <property type="term" value="F:5'-nucleotidase activity"/>
    <property type="evidence" value="ECO:0007669"/>
    <property type="project" value="InterPro"/>
</dbReference>
<proteinExistence type="predicted"/>
<dbReference type="EMBL" id="FQZH01000001">
    <property type="protein sequence ID" value="SHI66397.1"/>
    <property type="molecule type" value="Genomic_DNA"/>
</dbReference>
<dbReference type="STRING" id="683124.SAMN05444337_0508"/>
<dbReference type="AlphaFoldDB" id="A0A1M6CZG5"/>
<keyword evidence="1" id="KW-0378">Hydrolase</keyword>
<keyword evidence="2" id="KW-1185">Reference proteome</keyword>
<protein>
    <submittedName>
        <fullName evidence="1">Putative hydrolase of the HAD superfamily</fullName>
    </submittedName>
</protein>
<dbReference type="Gene3D" id="3.40.50.1000">
    <property type="entry name" value="HAD superfamily/HAD-like"/>
    <property type="match status" value="1"/>
</dbReference>
<organism evidence="1 2">
    <name type="scientific">Flavobacterium haoranii</name>
    <dbReference type="NCBI Taxonomy" id="683124"/>
    <lineage>
        <taxon>Bacteria</taxon>
        <taxon>Pseudomonadati</taxon>
        <taxon>Bacteroidota</taxon>
        <taxon>Flavobacteriia</taxon>
        <taxon>Flavobacteriales</taxon>
        <taxon>Flavobacteriaceae</taxon>
        <taxon>Flavobacterium</taxon>
    </lineage>
</organism>
<evidence type="ECO:0000313" key="2">
    <source>
        <dbReference type="Proteomes" id="UP000184232"/>
    </source>
</evidence>
<name>A0A1M6CZG5_9FLAO</name>
<dbReference type="PANTHER" id="PTHR47478:SF1">
    <property type="entry name" value="PYRIMIDINE 5'-NUCLEOTIDASE YJJG"/>
    <property type="match status" value="1"/>
</dbReference>
<dbReference type="SFLD" id="SFLDS00003">
    <property type="entry name" value="Haloacid_Dehalogenase"/>
    <property type="match status" value="1"/>
</dbReference>
<dbReference type="Pfam" id="PF13419">
    <property type="entry name" value="HAD_2"/>
    <property type="match status" value="1"/>
</dbReference>
<dbReference type="InterPro" id="IPR041492">
    <property type="entry name" value="HAD_2"/>
</dbReference>
<sequence>MSHRAESRCIFNHRISKSTNQHLELFQNKKHLFFDLDHTLWDFDRNSAVAFDVIFKQHGFDFSIDEFLKYYIPRNQHYWKLYQVNKISHEDLRYYRLKDVFDILEVEVSRELVNQLSDDYITHLPNSNHLLDGAIEVLEYLQPKYELHIITNGFHFVQDKKLKNSNIEHFFKSVTNSEMAGVKKPHPTIFEFALSLAQATKEESIMIGDSWEADIEGAVDFGMDAIFFNAENIKTENTSHVEVKHLLELKNIL</sequence>
<dbReference type="InterPro" id="IPR023214">
    <property type="entry name" value="HAD_sf"/>
</dbReference>
<dbReference type="NCBIfam" id="TIGR01549">
    <property type="entry name" value="HAD-SF-IA-v1"/>
    <property type="match status" value="1"/>
</dbReference>
<dbReference type="Gene3D" id="1.10.150.240">
    <property type="entry name" value="Putative phosphatase, domain 2"/>
    <property type="match status" value="1"/>
</dbReference>
<dbReference type="PANTHER" id="PTHR47478">
    <property type="match status" value="1"/>
</dbReference>
<evidence type="ECO:0000313" key="1">
    <source>
        <dbReference type="EMBL" id="SHI66397.1"/>
    </source>
</evidence>
<dbReference type="CDD" id="cd04305">
    <property type="entry name" value="HAD_Neu5Ac-Pase_like"/>
    <property type="match status" value="1"/>
</dbReference>
<dbReference type="InterPro" id="IPR011951">
    <property type="entry name" value="HAD-SF_hydro_IA_YjjG/PynA"/>
</dbReference>
<dbReference type="SFLD" id="SFLDG01129">
    <property type="entry name" value="C1.5:_HAD__Beta-PGM__Phosphata"/>
    <property type="match status" value="1"/>
</dbReference>
<dbReference type="SUPFAM" id="SSF56784">
    <property type="entry name" value="HAD-like"/>
    <property type="match status" value="1"/>
</dbReference>
<dbReference type="InterPro" id="IPR023198">
    <property type="entry name" value="PGP-like_dom2"/>
</dbReference>
<dbReference type="InterPro" id="IPR006439">
    <property type="entry name" value="HAD-SF_hydro_IA"/>
</dbReference>
<reference evidence="2" key="1">
    <citation type="submission" date="2016-11" db="EMBL/GenBank/DDBJ databases">
        <authorList>
            <person name="Varghese N."/>
            <person name="Submissions S."/>
        </authorList>
    </citation>
    <scope>NUCLEOTIDE SEQUENCE [LARGE SCALE GENOMIC DNA]</scope>
    <source>
        <strain evidence="2">DSM 22807</strain>
    </source>
</reference>
<accession>A0A1M6CZG5</accession>
<dbReference type="NCBIfam" id="TIGR02254">
    <property type="entry name" value="YjjG_YfnB"/>
    <property type="match status" value="1"/>
</dbReference>
<dbReference type="InterPro" id="IPR052550">
    <property type="entry name" value="Pyrimidine_5'-ntase_YjjG"/>
</dbReference>
<dbReference type="Proteomes" id="UP000184232">
    <property type="component" value="Unassembled WGS sequence"/>
</dbReference>
<dbReference type="InterPro" id="IPR036412">
    <property type="entry name" value="HAD-like_sf"/>
</dbReference>
<dbReference type="SFLD" id="SFLDG01135">
    <property type="entry name" value="C1.5.6:_HAD__Beta-PGM__Phospha"/>
    <property type="match status" value="1"/>
</dbReference>